<comment type="caution">
    <text evidence="1">The sequence shown here is derived from an EMBL/GenBank/DDBJ whole genome shotgun (WGS) entry which is preliminary data.</text>
</comment>
<sequence length="276" mass="30176">MISGLGVACGLYRLRLSRRRLAPGYRGARNPSSPPLNGCNPGRIPMLKLMQHVPRRIRVLAVGLLAAALPAAAQAAVPSLACGLWSEEADGTWEAVRYVDGATGATESRDTYQWTSKQVSFGTGASFSWNLTYHWPRDATRQKAVPERDVVVGMDFRFNAKEIGQPLKDPGHTWIHLYRSADPARRFSVHSTSLTNTMDWTRLQNGSLDGQALLSLDTVLAFGTDLDALVWNIRRGPDPLGVTQSEFAGALPVSAMRGKMARVPQLRVALDRKAAN</sequence>
<protein>
    <submittedName>
        <fullName evidence="1">Uncharacterized protein</fullName>
    </submittedName>
</protein>
<gene>
    <name evidence="1" type="ORF">H2204_007289</name>
</gene>
<proteinExistence type="predicted"/>
<evidence type="ECO:0000313" key="1">
    <source>
        <dbReference type="EMBL" id="KAJ9633143.1"/>
    </source>
</evidence>
<dbReference type="AlphaFoldDB" id="A0AA38Y210"/>
<accession>A0AA38Y210</accession>
<name>A0AA38Y210_9EURO</name>
<reference evidence="1" key="1">
    <citation type="submission" date="2022-10" db="EMBL/GenBank/DDBJ databases">
        <title>Culturing micro-colonial fungi from biological soil crusts in the Mojave desert and describing Neophaeococcomyces mojavensis, and introducing the new genera and species Taxawa tesnikishii.</title>
        <authorList>
            <person name="Kurbessoian T."/>
            <person name="Stajich J.E."/>
        </authorList>
    </citation>
    <scope>NUCLEOTIDE SEQUENCE</scope>
    <source>
        <strain evidence="1">TK_35</strain>
    </source>
</reference>
<organism evidence="1">
    <name type="scientific">Knufia peltigerae</name>
    <dbReference type="NCBI Taxonomy" id="1002370"/>
    <lineage>
        <taxon>Eukaryota</taxon>
        <taxon>Fungi</taxon>
        <taxon>Dikarya</taxon>
        <taxon>Ascomycota</taxon>
        <taxon>Pezizomycotina</taxon>
        <taxon>Eurotiomycetes</taxon>
        <taxon>Chaetothyriomycetidae</taxon>
        <taxon>Chaetothyriales</taxon>
        <taxon>Trichomeriaceae</taxon>
        <taxon>Knufia</taxon>
    </lineage>
</organism>
<dbReference type="EMBL" id="JAPDRN010000049">
    <property type="protein sequence ID" value="KAJ9633143.1"/>
    <property type="molecule type" value="Genomic_DNA"/>
</dbReference>